<evidence type="ECO:0000256" key="7">
    <source>
        <dbReference type="SAM" id="MobiDB-lite"/>
    </source>
</evidence>
<dbReference type="EMBL" id="VAHF01000002">
    <property type="protein sequence ID" value="TXG70871.1"/>
    <property type="molecule type" value="Genomic_DNA"/>
</dbReference>
<keyword evidence="6" id="KW-0325">Glycoprotein</keyword>
<dbReference type="Proteomes" id="UP000323000">
    <property type="component" value="Chromosome 2"/>
</dbReference>
<feature type="transmembrane region" description="Helical" evidence="8">
    <location>
        <begin position="171"/>
        <end position="195"/>
    </location>
</feature>
<comment type="similarity">
    <text evidence="2">Belongs to the TMEM161 family.</text>
</comment>
<protein>
    <recommendedName>
        <fullName evidence="11">Transmembrane protein 161B</fullName>
    </recommendedName>
</protein>
<dbReference type="PANTHER" id="PTHR13624:SF6">
    <property type="entry name" value="EMEI"/>
    <property type="match status" value="1"/>
</dbReference>
<evidence type="ECO:0000256" key="2">
    <source>
        <dbReference type="ARBA" id="ARBA00009706"/>
    </source>
</evidence>
<dbReference type="AlphaFoldDB" id="A0A5C7INM3"/>
<keyword evidence="3 8" id="KW-0812">Transmembrane</keyword>
<feature type="transmembrane region" description="Helical" evidence="8">
    <location>
        <begin position="207"/>
        <end position="228"/>
    </location>
</feature>
<feature type="region of interest" description="Disordered" evidence="7">
    <location>
        <begin position="77"/>
        <end position="108"/>
    </location>
</feature>
<feature type="compositionally biased region" description="Polar residues" evidence="7">
    <location>
        <begin position="77"/>
        <end position="86"/>
    </location>
</feature>
<dbReference type="OrthoDB" id="784140at2759"/>
<sequence>MARSLAHATHLSLYPARTTVTFFHDHSSSSNVAFVSSTATPFLQQPSTATPLIRFAWFPDDVESGFGLHTYIHPENVATNNNNQNGLRPAIRRPSDPGQELKKRNKSKEKFEFDENNAQIFRLKLDDAHLQSRMYFKEYCNSFIYSFVAFSCLLLYIYLDGDHDSGILSNGVAVVIVLGFVSLCKVLIVLARVSFEKSASKRSEKQLSVIIAVLGFLFGFLICSGVLSSVLDFDFGSIDGLGKFSIAVLMGCIAGFLYMPAGKNARSFWLGTDQLRSNLEIFSCGWFGRTILYVNYLLIVFTALLWINPLAEMLVNKNVDSSKESNAAISLVGNVGLSPEEFAKVRLLCLLLSGVIQIVALRPNLQMYLNEAVLSWYQRLHASKVPDLDFSRAKVFLHNHFLCLVVMQLFAPPILVLLFLGSTQIDSDSIGNFKLVCGLLPCSVFVKEVAVFLAWWVVFVWAVFTSASLLLYRRGILFIS</sequence>
<organism evidence="9 10">
    <name type="scientific">Acer yangbiense</name>
    <dbReference type="NCBI Taxonomy" id="1000413"/>
    <lineage>
        <taxon>Eukaryota</taxon>
        <taxon>Viridiplantae</taxon>
        <taxon>Streptophyta</taxon>
        <taxon>Embryophyta</taxon>
        <taxon>Tracheophyta</taxon>
        <taxon>Spermatophyta</taxon>
        <taxon>Magnoliopsida</taxon>
        <taxon>eudicotyledons</taxon>
        <taxon>Gunneridae</taxon>
        <taxon>Pentapetalae</taxon>
        <taxon>rosids</taxon>
        <taxon>malvids</taxon>
        <taxon>Sapindales</taxon>
        <taxon>Sapindaceae</taxon>
        <taxon>Hippocastanoideae</taxon>
        <taxon>Acereae</taxon>
        <taxon>Acer</taxon>
    </lineage>
</organism>
<evidence type="ECO:0000256" key="1">
    <source>
        <dbReference type="ARBA" id="ARBA00004141"/>
    </source>
</evidence>
<evidence type="ECO:0000313" key="10">
    <source>
        <dbReference type="Proteomes" id="UP000323000"/>
    </source>
</evidence>
<proteinExistence type="inferred from homology"/>
<feature type="transmembrane region" description="Helical" evidence="8">
    <location>
        <begin position="343"/>
        <end position="361"/>
    </location>
</feature>
<dbReference type="GO" id="GO:0016020">
    <property type="term" value="C:membrane"/>
    <property type="evidence" value="ECO:0007669"/>
    <property type="project" value="UniProtKB-SubCell"/>
</dbReference>
<keyword evidence="4 8" id="KW-1133">Transmembrane helix</keyword>
<evidence type="ECO:0000256" key="6">
    <source>
        <dbReference type="ARBA" id="ARBA00023180"/>
    </source>
</evidence>
<feature type="transmembrane region" description="Helical" evidence="8">
    <location>
        <begin position="286"/>
        <end position="307"/>
    </location>
</feature>
<evidence type="ECO:0000256" key="4">
    <source>
        <dbReference type="ARBA" id="ARBA00022989"/>
    </source>
</evidence>
<dbReference type="InterPro" id="IPR019395">
    <property type="entry name" value="Transmembrane_161A/B"/>
</dbReference>
<gene>
    <name evidence="9" type="ORF">EZV62_005806</name>
</gene>
<evidence type="ECO:0000256" key="3">
    <source>
        <dbReference type="ARBA" id="ARBA00022692"/>
    </source>
</evidence>
<evidence type="ECO:0000256" key="5">
    <source>
        <dbReference type="ARBA" id="ARBA00023136"/>
    </source>
</evidence>
<keyword evidence="5 8" id="KW-0472">Membrane</keyword>
<reference evidence="10" key="1">
    <citation type="journal article" date="2019" name="Gigascience">
        <title>De novo genome assembly of the endangered Acer yangbiense, a plant species with extremely small populations endemic to Yunnan Province, China.</title>
        <authorList>
            <person name="Yang J."/>
            <person name="Wariss H.M."/>
            <person name="Tao L."/>
            <person name="Zhang R."/>
            <person name="Yun Q."/>
            <person name="Hollingsworth P."/>
            <person name="Dao Z."/>
            <person name="Luo G."/>
            <person name="Guo H."/>
            <person name="Ma Y."/>
            <person name="Sun W."/>
        </authorList>
    </citation>
    <scope>NUCLEOTIDE SEQUENCE [LARGE SCALE GENOMIC DNA]</scope>
    <source>
        <strain evidence="10">cv. Malutang</strain>
    </source>
</reference>
<evidence type="ECO:0000313" key="9">
    <source>
        <dbReference type="EMBL" id="TXG70871.1"/>
    </source>
</evidence>
<feature type="transmembrane region" description="Helical" evidence="8">
    <location>
        <begin position="449"/>
        <end position="472"/>
    </location>
</feature>
<feature type="transmembrane region" description="Helical" evidence="8">
    <location>
        <begin position="139"/>
        <end position="159"/>
    </location>
</feature>
<keyword evidence="10" id="KW-1185">Reference proteome</keyword>
<evidence type="ECO:0000256" key="8">
    <source>
        <dbReference type="SAM" id="Phobius"/>
    </source>
</evidence>
<dbReference type="Pfam" id="PF10268">
    <property type="entry name" value="Tmemb_161AB"/>
    <property type="match status" value="1"/>
</dbReference>
<comment type="caution">
    <text evidence="9">The sequence shown here is derived from an EMBL/GenBank/DDBJ whole genome shotgun (WGS) entry which is preliminary data.</text>
</comment>
<feature type="compositionally biased region" description="Basic and acidic residues" evidence="7">
    <location>
        <begin position="93"/>
        <end position="108"/>
    </location>
</feature>
<feature type="transmembrane region" description="Helical" evidence="8">
    <location>
        <begin position="240"/>
        <end position="259"/>
    </location>
</feature>
<dbReference type="PANTHER" id="PTHR13624">
    <property type="entry name" value="RE42071P"/>
    <property type="match status" value="1"/>
</dbReference>
<name>A0A5C7INM3_9ROSI</name>
<evidence type="ECO:0008006" key="11">
    <source>
        <dbReference type="Google" id="ProtNLM"/>
    </source>
</evidence>
<feature type="transmembrane region" description="Helical" evidence="8">
    <location>
        <begin position="401"/>
        <end position="420"/>
    </location>
</feature>
<comment type="subcellular location">
    <subcellularLocation>
        <location evidence="1">Membrane</location>
        <topology evidence="1">Multi-pass membrane protein</topology>
    </subcellularLocation>
</comment>
<accession>A0A5C7INM3</accession>